<dbReference type="GO" id="GO:0031146">
    <property type="term" value="P:SCF-dependent proteasomal ubiquitin-dependent protein catabolic process"/>
    <property type="evidence" value="ECO:0007669"/>
    <property type="project" value="TreeGrafter"/>
</dbReference>
<evidence type="ECO:0000313" key="3">
    <source>
        <dbReference type="Proteomes" id="UP000289340"/>
    </source>
</evidence>
<organism evidence="2 3">
    <name type="scientific">Glycine soja</name>
    <name type="common">Wild soybean</name>
    <dbReference type="NCBI Taxonomy" id="3848"/>
    <lineage>
        <taxon>Eukaryota</taxon>
        <taxon>Viridiplantae</taxon>
        <taxon>Streptophyta</taxon>
        <taxon>Embryophyta</taxon>
        <taxon>Tracheophyta</taxon>
        <taxon>Spermatophyta</taxon>
        <taxon>Magnoliopsida</taxon>
        <taxon>eudicotyledons</taxon>
        <taxon>Gunneridae</taxon>
        <taxon>Pentapetalae</taxon>
        <taxon>rosids</taxon>
        <taxon>fabids</taxon>
        <taxon>Fabales</taxon>
        <taxon>Fabaceae</taxon>
        <taxon>Papilionoideae</taxon>
        <taxon>50 kb inversion clade</taxon>
        <taxon>NPAAA clade</taxon>
        <taxon>indigoferoid/millettioid clade</taxon>
        <taxon>Phaseoleae</taxon>
        <taxon>Glycine</taxon>
        <taxon>Glycine subgen. Soja</taxon>
    </lineage>
</organism>
<sequence length="213" mass="23512">MVVSNLIELVASDHVVVSNLTFFNAPAYSIHPVYCNNVHIHNVSIPENLKQLRIITIDGVRVFDFILQTIGTNCKLLGELGLSKCIGVTNRGIVHVVSACGYLKMLDLICCRFISHATMSTIAGCCPNLVCLKLECCDMVTENCLYQLGLNCSLLEELDLTDCSSVDDIALRYLSRFSELVRLKLGLCTNISNIGLAHIACNCPKIIELDLYR</sequence>
<dbReference type="PANTHER" id="PTHR13318:SF272">
    <property type="entry name" value="OS12G0552700 PROTEIN"/>
    <property type="match status" value="1"/>
</dbReference>
<dbReference type="GO" id="GO:0019005">
    <property type="term" value="C:SCF ubiquitin ligase complex"/>
    <property type="evidence" value="ECO:0007669"/>
    <property type="project" value="TreeGrafter"/>
</dbReference>
<evidence type="ECO:0000313" key="2">
    <source>
        <dbReference type="EMBL" id="RZC28534.1"/>
    </source>
</evidence>
<dbReference type="Gene3D" id="3.80.10.10">
    <property type="entry name" value="Ribonuclease Inhibitor"/>
    <property type="match status" value="1"/>
</dbReference>
<dbReference type="Pfam" id="PF25372">
    <property type="entry name" value="DUF7885"/>
    <property type="match status" value="1"/>
</dbReference>
<dbReference type="SMART" id="SM00367">
    <property type="entry name" value="LRR_CC"/>
    <property type="match status" value="5"/>
</dbReference>
<dbReference type="Proteomes" id="UP000289340">
    <property type="component" value="Chromosome 1"/>
</dbReference>
<dbReference type="AlphaFoldDB" id="A0A445LZ26"/>
<dbReference type="PANTHER" id="PTHR13318">
    <property type="entry name" value="PARTNER OF PAIRED, ISOFORM B-RELATED"/>
    <property type="match status" value="1"/>
</dbReference>
<evidence type="ECO:0000259" key="1">
    <source>
        <dbReference type="Pfam" id="PF25372"/>
    </source>
</evidence>
<protein>
    <submittedName>
        <fullName evidence="2">F-box/LRR-repeat protein 3</fullName>
    </submittedName>
</protein>
<dbReference type="SMR" id="A0A445LZ26"/>
<gene>
    <name evidence="2" type="ORF">D0Y65_000488</name>
</gene>
<dbReference type="SUPFAM" id="SSF52047">
    <property type="entry name" value="RNI-like"/>
    <property type="match status" value="1"/>
</dbReference>
<dbReference type="InterPro" id="IPR006553">
    <property type="entry name" value="Leu-rich_rpt_Cys-con_subtyp"/>
</dbReference>
<name>A0A445LZ26_GLYSO</name>
<proteinExistence type="predicted"/>
<reference evidence="2 3" key="1">
    <citation type="submission" date="2018-09" db="EMBL/GenBank/DDBJ databases">
        <title>A high-quality reference genome of wild soybean provides a powerful tool to mine soybean genomes.</title>
        <authorList>
            <person name="Xie M."/>
            <person name="Chung C.Y.L."/>
            <person name="Li M.-W."/>
            <person name="Wong F.-L."/>
            <person name="Chan T.-F."/>
            <person name="Lam H.-M."/>
        </authorList>
    </citation>
    <scope>NUCLEOTIDE SEQUENCE [LARGE SCALE GENOMIC DNA]</scope>
    <source>
        <strain evidence="3">cv. W05</strain>
        <tissue evidence="2">Hypocotyl of etiolated seedlings</tissue>
    </source>
</reference>
<dbReference type="InterPro" id="IPR057207">
    <property type="entry name" value="FBXL15_LRR"/>
</dbReference>
<feature type="domain" description="F-box/LRR-repeat protein 15-like leucin rich repeat" evidence="1">
    <location>
        <begin position="61"/>
        <end position="211"/>
    </location>
</feature>
<dbReference type="InterPro" id="IPR032675">
    <property type="entry name" value="LRR_dom_sf"/>
</dbReference>
<accession>A0A445LZ26</accession>
<keyword evidence="3" id="KW-1185">Reference proteome</keyword>
<dbReference type="EMBL" id="QZWG01000001">
    <property type="protein sequence ID" value="RZC28534.1"/>
    <property type="molecule type" value="Genomic_DNA"/>
</dbReference>
<comment type="caution">
    <text evidence="2">The sequence shown here is derived from an EMBL/GenBank/DDBJ whole genome shotgun (WGS) entry which is preliminary data.</text>
</comment>